<dbReference type="AlphaFoldDB" id="A0AA47I620"/>
<dbReference type="Proteomes" id="UP001164733">
    <property type="component" value="Chromosome"/>
</dbReference>
<gene>
    <name evidence="5" type="ORF">LL038_17095</name>
</gene>
<reference evidence="5" key="1">
    <citation type="submission" date="2021-11" db="EMBL/GenBank/DDBJ databases">
        <title>Clostridia strains as spoilage organisms.</title>
        <authorList>
            <person name="Wambui J."/>
            <person name="Stevens M.J.A."/>
            <person name="Stephan R."/>
        </authorList>
    </citation>
    <scope>NUCLEOTIDE SEQUENCE</scope>
    <source>
        <strain evidence="5">CF009</strain>
    </source>
</reference>
<evidence type="ECO:0000313" key="5">
    <source>
        <dbReference type="EMBL" id="WAG59345.1"/>
    </source>
</evidence>
<keyword evidence="1" id="KW-0479">Metal-binding</keyword>
<dbReference type="InterPro" id="IPR017900">
    <property type="entry name" value="4Fe4S_Fe_S_CS"/>
</dbReference>
<dbReference type="Pfam" id="PF00037">
    <property type="entry name" value="Fer4"/>
    <property type="match status" value="1"/>
</dbReference>
<dbReference type="PROSITE" id="PS51379">
    <property type="entry name" value="4FE4S_FER_2"/>
    <property type="match status" value="1"/>
</dbReference>
<sequence length="44" mass="4911">MPDVFKKIEHHASECIKCGACMKNCPFGVDIINKMNQAVKLFGN</sequence>
<dbReference type="SUPFAM" id="SSF54862">
    <property type="entry name" value="4Fe-4S ferredoxins"/>
    <property type="match status" value="1"/>
</dbReference>
<organism evidence="5 6">
    <name type="scientific">Clostridium estertheticum</name>
    <dbReference type="NCBI Taxonomy" id="238834"/>
    <lineage>
        <taxon>Bacteria</taxon>
        <taxon>Bacillati</taxon>
        <taxon>Bacillota</taxon>
        <taxon>Clostridia</taxon>
        <taxon>Eubacteriales</taxon>
        <taxon>Clostridiaceae</taxon>
        <taxon>Clostridium</taxon>
    </lineage>
</organism>
<protein>
    <submittedName>
        <fullName evidence="5">4Fe-4S binding protein</fullName>
    </submittedName>
</protein>
<evidence type="ECO:0000259" key="4">
    <source>
        <dbReference type="PROSITE" id="PS51379"/>
    </source>
</evidence>
<accession>A0AA47I620</accession>
<evidence type="ECO:0000256" key="3">
    <source>
        <dbReference type="ARBA" id="ARBA00023014"/>
    </source>
</evidence>
<keyword evidence="2" id="KW-0408">Iron</keyword>
<dbReference type="InterPro" id="IPR017896">
    <property type="entry name" value="4Fe4S_Fe-S-bd"/>
</dbReference>
<dbReference type="PROSITE" id="PS00198">
    <property type="entry name" value="4FE4S_FER_1"/>
    <property type="match status" value="1"/>
</dbReference>
<feature type="domain" description="4Fe-4S ferredoxin-type" evidence="4">
    <location>
        <begin position="6"/>
        <end position="35"/>
    </location>
</feature>
<evidence type="ECO:0000313" key="6">
    <source>
        <dbReference type="Proteomes" id="UP001164733"/>
    </source>
</evidence>
<name>A0AA47I620_9CLOT</name>
<evidence type="ECO:0000256" key="2">
    <source>
        <dbReference type="ARBA" id="ARBA00023004"/>
    </source>
</evidence>
<dbReference type="GO" id="GO:0046872">
    <property type="term" value="F:metal ion binding"/>
    <property type="evidence" value="ECO:0007669"/>
    <property type="project" value="UniProtKB-KW"/>
</dbReference>
<keyword evidence="3" id="KW-0411">Iron-sulfur</keyword>
<dbReference type="EMBL" id="CP086239">
    <property type="protein sequence ID" value="WAG59345.1"/>
    <property type="molecule type" value="Genomic_DNA"/>
</dbReference>
<dbReference type="GO" id="GO:0051536">
    <property type="term" value="F:iron-sulfur cluster binding"/>
    <property type="evidence" value="ECO:0007669"/>
    <property type="project" value="UniProtKB-KW"/>
</dbReference>
<proteinExistence type="predicted"/>
<dbReference type="RefSeq" id="WP_253200299.1">
    <property type="nucleotide sequence ID" value="NZ_CP086239.1"/>
</dbReference>
<dbReference type="Gene3D" id="3.30.70.20">
    <property type="match status" value="1"/>
</dbReference>
<evidence type="ECO:0000256" key="1">
    <source>
        <dbReference type="ARBA" id="ARBA00022723"/>
    </source>
</evidence>